<feature type="transmembrane region" description="Helical" evidence="5">
    <location>
        <begin position="213"/>
        <end position="235"/>
    </location>
</feature>
<feature type="transmembrane region" description="Helical" evidence="5">
    <location>
        <begin position="181"/>
        <end position="201"/>
    </location>
</feature>
<feature type="transmembrane region" description="Helical" evidence="5">
    <location>
        <begin position="59"/>
        <end position="77"/>
    </location>
</feature>
<dbReference type="InterPro" id="IPR052951">
    <property type="entry name" value="Tellurite_res_ion_channel"/>
</dbReference>
<keyword evidence="4 5" id="KW-0472">Membrane</keyword>
<organism evidence="6 7">
    <name type="scientific">Amycolatopsis dongchuanensis</name>
    <dbReference type="NCBI Taxonomy" id="1070866"/>
    <lineage>
        <taxon>Bacteria</taxon>
        <taxon>Bacillati</taxon>
        <taxon>Actinomycetota</taxon>
        <taxon>Actinomycetes</taxon>
        <taxon>Pseudonocardiales</taxon>
        <taxon>Pseudonocardiaceae</taxon>
        <taxon>Amycolatopsis</taxon>
    </lineage>
</organism>
<feature type="transmembrane region" description="Helical" evidence="5">
    <location>
        <begin position="123"/>
        <end position="144"/>
    </location>
</feature>
<keyword evidence="2 5" id="KW-0812">Transmembrane</keyword>
<dbReference type="InterPro" id="IPR004695">
    <property type="entry name" value="SLAC1/Mae1/Ssu1/TehA"/>
</dbReference>
<keyword evidence="7" id="KW-1185">Reference proteome</keyword>
<evidence type="ECO:0000256" key="4">
    <source>
        <dbReference type="ARBA" id="ARBA00023136"/>
    </source>
</evidence>
<dbReference type="Pfam" id="PF03595">
    <property type="entry name" value="SLAC1"/>
    <property type="match status" value="1"/>
</dbReference>
<evidence type="ECO:0000256" key="1">
    <source>
        <dbReference type="ARBA" id="ARBA00004141"/>
    </source>
</evidence>
<gene>
    <name evidence="6" type="ORF">GCM10023214_75450</name>
</gene>
<dbReference type="PANTHER" id="PTHR37955:SF1">
    <property type="entry name" value="DEP DOMAIN-CONTAINING PROTEIN"/>
    <property type="match status" value="1"/>
</dbReference>
<dbReference type="Gene3D" id="1.50.10.150">
    <property type="entry name" value="Voltage-dependent anion channel"/>
    <property type="match status" value="1"/>
</dbReference>
<feature type="transmembrane region" description="Helical" evidence="5">
    <location>
        <begin position="267"/>
        <end position="287"/>
    </location>
</feature>
<evidence type="ECO:0000256" key="5">
    <source>
        <dbReference type="SAM" id="Phobius"/>
    </source>
</evidence>
<evidence type="ECO:0000313" key="6">
    <source>
        <dbReference type="EMBL" id="GAA4669815.1"/>
    </source>
</evidence>
<evidence type="ECO:0000256" key="3">
    <source>
        <dbReference type="ARBA" id="ARBA00022989"/>
    </source>
</evidence>
<proteinExistence type="predicted"/>
<feature type="transmembrane region" description="Helical" evidence="5">
    <location>
        <begin position="241"/>
        <end position="260"/>
    </location>
</feature>
<evidence type="ECO:0000313" key="7">
    <source>
        <dbReference type="Proteomes" id="UP001500192"/>
    </source>
</evidence>
<dbReference type="RefSeq" id="WP_346056647.1">
    <property type="nucleotide sequence ID" value="NZ_BAABIB010000168.1"/>
</dbReference>
<feature type="transmembrane region" description="Helical" evidence="5">
    <location>
        <begin position="98"/>
        <end position="117"/>
    </location>
</feature>
<evidence type="ECO:0000256" key="2">
    <source>
        <dbReference type="ARBA" id="ARBA00022692"/>
    </source>
</evidence>
<keyword evidence="3 5" id="KW-1133">Transmembrane helix</keyword>
<dbReference type="InterPro" id="IPR038665">
    <property type="entry name" value="Voltage-dep_anion_channel_sf"/>
</dbReference>
<dbReference type="Proteomes" id="UP001500192">
    <property type="component" value="Unassembled WGS sequence"/>
</dbReference>
<comment type="subcellular location">
    <subcellularLocation>
        <location evidence="1">Membrane</location>
        <topology evidence="1">Multi-pass membrane protein</topology>
    </subcellularLocation>
</comment>
<sequence>MTSTLVTHATPVGRSVTAGSRPARLPLNTLAIGFGLAGLAEAWTEATSALTLPRVVPQAFWALAATAWVSLLTAHLVRGARSGEGLASQLRHPAQGPIAALAPVTAMLLAADLFTWSPIGGRVLFLLALATAAILAAWLFASWFEGRLELESLHPGYLLPTVAPGLVGADVAHVVGYHGLAWSLFGVGAFFAVVLTAIVVLRLTFRSALPDALIPTTAILLAPPAVAGIAWFSLHGHVADPVAQAIGGVGVLLVLVQAAMVPRYRRLRFTVGFWSFTFPLAAAVALAEEWLDVVRPAGWVPITGVLLALVTVFIGAIAARSVWAVARRSLPSRQHDHGTPVSARTRGARK</sequence>
<feature type="transmembrane region" description="Helical" evidence="5">
    <location>
        <begin position="299"/>
        <end position="323"/>
    </location>
</feature>
<protein>
    <submittedName>
        <fullName evidence="6">SLAC1 anion channel family protein</fullName>
    </submittedName>
</protein>
<name>A0ABP8VT26_9PSEU</name>
<dbReference type="PANTHER" id="PTHR37955">
    <property type="entry name" value="TELLURITE RESISTANCE PROTEIN TEHA"/>
    <property type="match status" value="1"/>
</dbReference>
<accession>A0ABP8VT26</accession>
<dbReference type="EMBL" id="BAABIB010000168">
    <property type="protein sequence ID" value="GAA4669815.1"/>
    <property type="molecule type" value="Genomic_DNA"/>
</dbReference>
<comment type="caution">
    <text evidence="6">The sequence shown here is derived from an EMBL/GenBank/DDBJ whole genome shotgun (WGS) entry which is preliminary data.</text>
</comment>
<reference evidence="7" key="1">
    <citation type="journal article" date="2019" name="Int. J. Syst. Evol. Microbiol.">
        <title>The Global Catalogue of Microorganisms (GCM) 10K type strain sequencing project: providing services to taxonomists for standard genome sequencing and annotation.</title>
        <authorList>
            <consortium name="The Broad Institute Genomics Platform"/>
            <consortium name="The Broad Institute Genome Sequencing Center for Infectious Disease"/>
            <person name="Wu L."/>
            <person name="Ma J."/>
        </authorList>
    </citation>
    <scope>NUCLEOTIDE SEQUENCE [LARGE SCALE GENOMIC DNA]</scope>
    <source>
        <strain evidence="7">JCM 18054</strain>
    </source>
</reference>